<dbReference type="Pfam" id="PF01565">
    <property type="entry name" value="FAD_binding_4"/>
    <property type="match status" value="1"/>
</dbReference>
<dbReference type="InterPro" id="IPR050416">
    <property type="entry name" value="FAD-linked_Oxidoreductase"/>
</dbReference>
<dbReference type="PANTHER" id="PTHR42973:SF7">
    <property type="entry name" value="FAD-BINDING PCMH-TYPE DOMAIN-CONTAINING PROTEIN"/>
    <property type="match status" value="1"/>
</dbReference>
<keyword evidence="7" id="KW-1185">Reference proteome</keyword>
<comment type="similarity">
    <text evidence="1">Belongs to the oxygen-dependent FAD-linked oxidoreductase family.</text>
</comment>
<dbReference type="Proteomes" id="UP000037136">
    <property type="component" value="Unassembled WGS sequence"/>
</dbReference>
<comment type="caution">
    <text evidence="6">The sequence shown here is derived from an EMBL/GenBank/DDBJ whole genome shotgun (WGS) entry which is preliminary data.</text>
</comment>
<dbReference type="InterPro" id="IPR006094">
    <property type="entry name" value="Oxid_FAD_bind_N"/>
</dbReference>
<dbReference type="EMBL" id="LAZP02000105">
    <property type="protein sequence ID" value="PFH60833.1"/>
    <property type="molecule type" value="Genomic_DNA"/>
</dbReference>
<dbReference type="Gene3D" id="3.30.465.10">
    <property type="match status" value="1"/>
</dbReference>
<dbReference type="OrthoDB" id="415825at2759"/>
<dbReference type="PANTHER" id="PTHR42973">
    <property type="entry name" value="BINDING OXIDOREDUCTASE, PUTATIVE (AFU_ORTHOLOGUE AFUA_1G17690)-RELATED"/>
    <property type="match status" value="1"/>
</dbReference>
<dbReference type="InterPro" id="IPR016169">
    <property type="entry name" value="FAD-bd_PCMH_sub2"/>
</dbReference>
<evidence type="ECO:0000256" key="1">
    <source>
        <dbReference type="ARBA" id="ARBA00005466"/>
    </source>
</evidence>
<protein>
    <recommendedName>
        <fullName evidence="5">FAD-binding PCMH-type domain-containing protein</fullName>
    </recommendedName>
</protein>
<sequence>MASFQLLQDLRRRTGDGLEVLADPSHDRFQHQARRWSDVDRKIPAVMVLPETEAQIQEVVQWAVQSSVPFVVKSGGHSNWSTCDDLVIDLSKYSAMEIQVSEGTARLRGSILTKEVAVRLAETGHFTALGNGNKVGAVAYFLNGGASLTTSLTGYGSDQILAARMVDAKGKLVEVTQEKRPDLLYAIRGAGQFFGLITELTIRIWPLSELGNDGALWTGRFVYPIDRAREVAEAMQTIVNDSSRATAGLVMAICPPPARKPSLVVAARFRGGDAGHVKLAFAPLHQLGPLMTDGGFVPIQNVCDGREALEVKGGYKTFATVGLGRFDTDRFLQTTDVWKRLMRECPDAINTTFNFQWDSRPPRRPGFDSANSLHHVQFWQNNIIWYTDAASSQRVAQLNAECIAVARGPDESDWIDFANATRTDPIERRFRGEGRLDKLRALKREWDAEGVFTSQLLD</sequence>
<evidence type="ECO:0000256" key="4">
    <source>
        <dbReference type="ARBA" id="ARBA00023002"/>
    </source>
</evidence>
<dbReference type="PROSITE" id="PS51387">
    <property type="entry name" value="FAD_PCMH"/>
    <property type="match status" value="1"/>
</dbReference>
<dbReference type="GO" id="GO:0071949">
    <property type="term" value="F:FAD binding"/>
    <property type="evidence" value="ECO:0007669"/>
    <property type="project" value="InterPro"/>
</dbReference>
<dbReference type="STRING" id="268505.A0A2A9PIX6"/>
<gene>
    <name evidence="6" type="ORF">XA68_10240</name>
</gene>
<dbReference type="InterPro" id="IPR016166">
    <property type="entry name" value="FAD-bd_PCMH"/>
</dbReference>
<name>A0A2A9PIX6_OPHUN</name>
<proteinExistence type="inferred from homology"/>
<accession>A0A2A9PIX6</accession>
<evidence type="ECO:0000256" key="3">
    <source>
        <dbReference type="ARBA" id="ARBA00022827"/>
    </source>
</evidence>
<dbReference type="GO" id="GO:0016491">
    <property type="term" value="F:oxidoreductase activity"/>
    <property type="evidence" value="ECO:0007669"/>
    <property type="project" value="UniProtKB-KW"/>
</dbReference>
<keyword evidence="2" id="KW-0285">Flavoprotein</keyword>
<evidence type="ECO:0000313" key="6">
    <source>
        <dbReference type="EMBL" id="PFH60833.1"/>
    </source>
</evidence>
<evidence type="ECO:0000259" key="5">
    <source>
        <dbReference type="PROSITE" id="PS51387"/>
    </source>
</evidence>
<dbReference type="Gene3D" id="3.40.462.20">
    <property type="match status" value="1"/>
</dbReference>
<feature type="domain" description="FAD-binding PCMH-type" evidence="5">
    <location>
        <begin position="39"/>
        <end position="207"/>
    </location>
</feature>
<reference evidence="6 7" key="1">
    <citation type="journal article" date="2015" name="BMC Genomics">
        <title>Gene expression during zombie ant biting behavior reflects the complexity underlying fungal parasitic behavioral manipulation.</title>
        <authorList>
            <person name="de Bekker C."/>
            <person name="Ohm R.A."/>
            <person name="Loreto R.G."/>
            <person name="Sebastian A."/>
            <person name="Albert I."/>
            <person name="Merrow M."/>
            <person name="Brachmann A."/>
            <person name="Hughes D.P."/>
        </authorList>
    </citation>
    <scope>NUCLEOTIDE SEQUENCE [LARGE SCALE GENOMIC DNA]</scope>
    <source>
        <strain evidence="6 7">SC16a</strain>
    </source>
</reference>
<evidence type="ECO:0000313" key="7">
    <source>
        <dbReference type="Proteomes" id="UP000037136"/>
    </source>
</evidence>
<dbReference type="Gene3D" id="3.30.43.10">
    <property type="entry name" value="Uridine Diphospho-n-acetylenolpyruvylglucosamine Reductase, domain 2"/>
    <property type="match status" value="1"/>
</dbReference>
<keyword evidence="3" id="KW-0274">FAD</keyword>
<dbReference type="InterPro" id="IPR016167">
    <property type="entry name" value="FAD-bd_PCMH_sub1"/>
</dbReference>
<dbReference type="AlphaFoldDB" id="A0A2A9PIX6"/>
<keyword evidence="4" id="KW-0560">Oxidoreductase</keyword>
<evidence type="ECO:0000256" key="2">
    <source>
        <dbReference type="ARBA" id="ARBA00022630"/>
    </source>
</evidence>
<dbReference type="InterPro" id="IPR036318">
    <property type="entry name" value="FAD-bd_PCMH-like_sf"/>
</dbReference>
<reference evidence="6 7" key="2">
    <citation type="journal article" date="2017" name="Sci. Rep.">
        <title>Ant-infecting Ophiocordyceps genomes reveal a high diversity of potential behavioral manipulation genes and a possible major role for enterotoxins.</title>
        <authorList>
            <person name="de Bekker C."/>
            <person name="Ohm R.A."/>
            <person name="Evans H.C."/>
            <person name="Brachmann A."/>
            <person name="Hughes D.P."/>
        </authorList>
    </citation>
    <scope>NUCLEOTIDE SEQUENCE [LARGE SCALE GENOMIC DNA]</scope>
    <source>
        <strain evidence="6 7">SC16a</strain>
    </source>
</reference>
<dbReference type="SUPFAM" id="SSF56176">
    <property type="entry name" value="FAD-binding/transporter-associated domain-like"/>
    <property type="match status" value="1"/>
</dbReference>
<organism evidence="6 7">
    <name type="scientific">Ophiocordyceps unilateralis</name>
    <name type="common">Zombie-ant fungus</name>
    <name type="synonym">Torrubia unilateralis</name>
    <dbReference type="NCBI Taxonomy" id="268505"/>
    <lineage>
        <taxon>Eukaryota</taxon>
        <taxon>Fungi</taxon>
        <taxon>Dikarya</taxon>
        <taxon>Ascomycota</taxon>
        <taxon>Pezizomycotina</taxon>
        <taxon>Sordariomycetes</taxon>
        <taxon>Hypocreomycetidae</taxon>
        <taxon>Hypocreales</taxon>
        <taxon>Ophiocordycipitaceae</taxon>
        <taxon>Ophiocordyceps</taxon>
    </lineage>
</organism>